<keyword evidence="4" id="KW-1185">Reference proteome</keyword>
<feature type="chain" id="PRO_5019380672" evidence="2">
    <location>
        <begin position="23"/>
        <end position="152"/>
    </location>
</feature>
<comment type="caution">
    <text evidence="3">The sequence shown here is derived from an EMBL/GenBank/DDBJ whole genome shotgun (WGS) entry which is preliminary data.</text>
</comment>
<sequence>MNRLSSLCLCVALSGGSVQVQAETVVPLQGQSSQQIQQDVADCQNIAAGSTGSTSSTTQGGGRLRGAAAGAAAGAVGAQVRGNQHEEVYDRVDDDVQQEYRQNRAKETAAAGAVVGGSRQRQERRQDSANAGEVDSTAYTSCLQGRGYQVTP</sequence>
<dbReference type="Proteomes" id="UP000284021">
    <property type="component" value="Unassembled WGS sequence"/>
</dbReference>
<feature type="region of interest" description="Disordered" evidence="1">
    <location>
        <begin position="101"/>
        <end position="152"/>
    </location>
</feature>
<dbReference type="AlphaFoldDB" id="A0A418XCX9"/>
<evidence type="ECO:0000256" key="2">
    <source>
        <dbReference type="SAM" id="SignalP"/>
    </source>
</evidence>
<evidence type="ECO:0000313" key="4">
    <source>
        <dbReference type="Proteomes" id="UP000284021"/>
    </source>
</evidence>
<name>A0A418XCX9_9PSED</name>
<feature type="signal peptide" evidence="2">
    <location>
        <begin position="1"/>
        <end position="22"/>
    </location>
</feature>
<keyword evidence="2" id="KW-0732">Signal</keyword>
<dbReference type="RefSeq" id="WP_119955868.1">
    <property type="nucleotide sequence ID" value="NZ_QYUR01000006.1"/>
</dbReference>
<dbReference type="OrthoDB" id="8667289at2"/>
<proteinExistence type="predicted"/>
<gene>
    <name evidence="3" type="ORF">D3879_19335</name>
</gene>
<evidence type="ECO:0000256" key="1">
    <source>
        <dbReference type="SAM" id="MobiDB-lite"/>
    </source>
</evidence>
<accession>A0A418XCX9</accession>
<organism evidence="3 4">
    <name type="scientific">Pseudomonas cavernicola</name>
    <dbReference type="NCBI Taxonomy" id="2320866"/>
    <lineage>
        <taxon>Bacteria</taxon>
        <taxon>Pseudomonadati</taxon>
        <taxon>Pseudomonadota</taxon>
        <taxon>Gammaproteobacteria</taxon>
        <taxon>Pseudomonadales</taxon>
        <taxon>Pseudomonadaceae</taxon>
        <taxon>Pseudomonas</taxon>
    </lineage>
</organism>
<protein>
    <submittedName>
        <fullName evidence="3">Uncharacterized protein</fullName>
    </submittedName>
</protein>
<reference evidence="3 4" key="1">
    <citation type="submission" date="2018-09" db="EMBL/GenBank/DDBJ databases">
        <authorList>
            <person name="Zhu H."/>
        </authorList>
    </citation>
    <scope>NUCLEOTIDE SEQUENCE [LARGE SCALE GENOMIC DNA]</scope>
    <source>
        <strain evidence="3 4">K1S02-6</strain>
    </source>
</reference>
<dbReference type="EMBL" id="QYUR01000006">
    <property type="protein sequence ID" value="RJG10183.1"/>
    <property type="molecule type" value="Genomic_DNA"/>
</dbReference>
<evidence type="ECO:0000313" key="3">
    <source>
        <dbReference type="EMBL" id="RJG10183.1"/>
    </source>
</evidence>